<evidence type="ECO:0000313" key="2">
    <source>
        <dbReference type="Proteomes" id="UP000191518"/>
    </source>
</evidence>
<accession>A0A1V6RCB1</accession>
<reference evidence="2" key="1">
    <citation type="journal article" date="2017" name="Nat. Microbiol.">
        <title>Global analysis of biosynthetic gene clusters reveals vast potential of secondary metabolite production in Penicillium species.</title>
        <authorList>
            <person name="Nielsen J.C."/>
            <person name="Grijseels S."/>
            <person name="Prigent S."/>
            <person name="Ji B."/>
            <person name="Dainat J."/>
            <person name="Nielsen K.F."/>
            <person name="Frisvad J.C."/>
            <person name="Workman M."/>
            <person name="Nielsen J."/>
        </authorList>
    </citation>
    <scope>NUCLEOTIDE SEQUENCE [LARGE SCALE GENOMIC DNA]</scope>
    <source>
        <strain evidence="2">IBT 29486</strain>
    </source>
</reference>
<evidence type="ECO:0000313" key="1">
    <source>
        <dbReference type="EMBL" id="OQD98947.1"/>
    </source>
</evidence>
<dbReference type="AlphaFoldDB" id="A0A1V6RCB1"/>
<dbReference type="Proteomes" id="UP000191518">
    <property type="component" value="Unassembled WGS sequence"/>
</dbReference>
<organism evidence="1 2">
    <name type="scientific">Penicillium vulpinum</name>
    <dbReference type="NCBI Taxonomy" id="29845"/>
    <lineage>
        <taxon>Eukaryota</taxon>
        <taxon>Fungi</taxon>
        <taxon>Dikarya</taxon>
        <taxon>Ascomycota</taxon>
        <taxon>Pezizomycotina</taxon>
        <taxon>Eurotiomycetes</taxon>
        <taxon>Eurotiomycetidae</taxon>
        <taxon>Eurotiales</taxon>
        <taxon>Aspergillaceae</taxon>
        <taxon>Penicillium</taxon>
    </lineage>
</organism>
<gene>
    <name evidence="1" type="ORF">PENVUL_c068G01662</name>
</gene>
<name>A0A1V6RCB1_9EURO</name>
<sequence>MIAFVSATVGPAIGAVRNPAIDANSHTDPAAAIETLQTGHGISRLDIVIANAGICEKLLTRA</sequence>
<keyword evidence="2" id="KW-1185">Reference proteome</keyword>
<protein>
    <submittedName>
        <fullName evidence="1">Uncharacterized protein</fullName>
    </submittedName>
</protein>
<dbReference type="EMBL" id="MDYP01000068">
    <property type="protein sequence ID" value="OQD98947.1"/>
    <property type="molecule type" value="Genomic_DNA"/>
</dbReference>
<proteinExistence type="predicted"/>
<comment type="caution">
    <text evidence="1">The sequence shown here is derived from an EMBL/GenBank/DDBJ whole genome shotgun (WGS) entry which is preliminary data.</text>
</comment>